<dbReference type="SUPFAM" id="SSF47240">
    <property type="entry name" value="Ferritin-like"/>
    <property type="match status" value="1"/>
</dbReference>
<dbReference type="InterPro" id="IPR007029">
    <property type="entry name" value="YHS_dom"/>
</dbReference>
<dbReference type="GO" id="GO:0016491">
    <property type="term" value="F:oxidoreductase activity"/>
    <property type="evidence" value="ECO:0007669"/>
    <property type="project" value="InterPro"/>
</dbReference>
<feature type="region of interest" description="Disordered" evidence="1">
    <location>
        <begin position="112"/>
        <end position="136"/>
    </location>
</feature>
<dbReference type="SMART" id="SM00746">
    <property type="entry name" value="TRASH"/>
    <property type="match status" value="1"/>
</dbReference>
<dbReference type="InterPro" id="IPR012348">
    <property type="entry name" value="RNR-like"/>
</dbReference>
<dbReference type="EMBL" id="LAZR01017285">
    <property type="protein sequence ID" value="KKM01055.1"/>
    <property type="molecule type" value="Genomic_DNA"/>
</dbReference>
<dbReference type="GO" id="GO:0046872">
    <property type="term" value="F:metal ion binding"/>
    <property type="evidence" value="ECO:0007669"/>
    <property type="project" value="InterPro"/>
</dbReference>
<comment type="caution">
    <text evidence="3">The sequence shown here is derived from an EMBL/GenBank/DDBJ whole genome shotgun (WGS) entry which is preliminary data.</text>
</comment>
<dbReference type="Pfam" id="PF19335">
    <property type="entry name" value="HMBD"/>
    <property type="match status" value="1"/>
</dbReference>
<proteinExistence type="predicted"/>
<name>A0A0F9GQB4_9ZZZZ</name>
<reference evidence="3" key="1">
    <citation type="journal article" date="2015" name="Nature">
        <title>Complex archaea that bridge the gap between prokaryotes and eukaryotes.</title>
        <authorList>
            <person name="Spang A."/>
            <person name="Saw J.H."/>
            <person name="Jorgensen S.L."/>
            <person name="Zaremba-Niedzwiedzka K."/>
            <person name="Martijn J."/>
            <person name="Lind A.E."/>
            <person name="van Eijk R."/>
            <person name="Schleper C."/>
            <person name="Guy L."/>
            <person name="Ettema T.J."/>
        </authorList>
    </citation>
    <scope>NUCLEOTIDE SEQUENCE</scope>
</reference>
<feature type="compositionally biased region" description="Basic and acidic residues" evidence="1">
    <location>
        <begin position="1"/>
        <end position="12"/>
    </location>
</feature>
<dbReference type="InterPro" id="IPR009078">
    <property type="entry name" value="Ferritin-like_SF"/>
</dbReference>
<gene>
    <name evidence="3" type="ORF">LCGC14_1798280</name>
</gene>
<protein>
    <recommendedName>
        <fullName evidence="2">TRASH domain-containing protein</fullName>
    </recommendedName>
</protein>
<sequence>MATDQEHYHDMTRTSTASDLDTATDSVCGMTVEIDEDTRSAEYNGEVFHFCSENCETKFGNDPFYYASGNARKTPAYSEAGTQWTCPMHPQILKNEPGSCPICGMALEPMLPSDKPSEDPISPHACGSARQPPFRW</sequence>
<feature type="domain" description="TRASH" evidence="2">
    <location>
        <begin position="25"/>
        <end position="63"/>
    </location>
</feature>
<dbReference type="AlphaFoldDB" id="A0A0F9GQB4"/>
<accession>A0A0F9GQB4</accession>
<evidence type="ECO:0000256" key="1">
    <source>
        <dbReference type="SAM" id="MobiDB-lite"/>
    </source>
</evidence>
<dbReference type="Pfam" id="PF04945">
    <property type="entry name" value="YHS"/>
    <property type="match status" value="1"/>
</dbReference>
<organism evidence="3">
    <name type="scientific">marine sediment metagenome</name>
    <dbReference type="NCBI Taxonomy" id="412755"/>
    <lineage>
        <taxon>unclassified sequences</taxon>
        <taxon>metagenomes</taxon>
        <taxon>ecological metagenomes</taxon>
    </lineage>
</organism>
<evidence type="ECO:0000259" key="2">
    <source>
        <dbReference type="SMART" id="SM00746"/>
    </source>
</evidence>
<dbReference type="InterPro" id="IPR011017">
    <property type="entry name" value="TRASH_dom"/>
</dbReference>
<feature type="region of interest" description="Disordered" evidence="1">
    <location>
        <begin position="1"/>
        <end position="20"/>
    </location>
</feature>
<dbReference type="InterPro" id="IPR045800">
    <property type="entry name" value="HMBD"/>
</dbReference>
<evidence type="ECO:0000313" key="3">
    <source>
        <dbReference type="EMBL" id="KKM01055.1"/>
    </source>
</evidence>
<dbReference type="Gene3D" id="1.10.620.20">
    <property type="entry name" value="Ribonucleotide Reductase, subunit A"/>
    <property type="match status" value="1"/>
</dbReference>